<feature type="region of interest" description="Disordered" evidence="1">
    <location>
        <begin position="740"/>
        <end position="776"/>
    </location>
</feature>
<sequence length="964" mass="106901">MYCDICLKHLKIFTHERKCYTREALVRHRKEGDADDRSHRGHPLCQFCDERYLDNDELLQHLRKNHFWCHICEKDGNQDYYPNYHNLRRHFKQAHFLCEEGECFHEKFTSVFRMKVDYQAHTAQQHSDRLSKAEARQMRQLDINITFAPREDSDSSVSARDYSFPEQGHERYRERSRMTSGGTGRDFQFGELRDPGRYKAKDKDRKKENQIQPSQDPKIRVSSEQYRQTDVKAEDHKGVKRSQMRSPREVLESDHKRPPGDNKRPPGDNKRPPGGIIQEKVGNRKIHNSNGSKSSNTEQKNGKSGKGEADNVKSKKDSSKKKELSGESLVSGKEKKPADEGGFDGKEKNNGNLSKTKVQGSNEGSSDQKAGSKSKTKNNKLTQEKNVDPSLAQSGVRQENNTGPSSSSVIHPPSNLEDDFPALLTDKKQGPAVNIAKPKPTYDSDFPSLSNESSKANSSIRSPPGLSAPPGFSSKLDKPKPDHKRLPGDNKRPPGDNKRPPGGIIQEEVGNRKTHNSNGSKSSNTEQKNGKSGKGEADNVKSKKDSNKKKELSDESIVSGKEKKPSLDEGGFGGKEKNNGNLSKIKIQESNEGSSDQKADSKSKTRNNKLTQEKNVDLSLEQSGVRQEKNTGPSFSSVVHPASNLEDDFPTLSTDKKQGPAVNIAKPKPTYDSDFPSLSNESSKANPCIRPPPGLSAPPGFSGKLVKPKPDKRDQTEVDFESGQKFVQFSDLYKSNTKSIHAQKETLSPEKALANKSKSSVPKKPTPKPTYDSEFPTLSTLTNGHKASSAIKAPPGLVPPGFQPGIPVRPPPGMGWSVPINVGGSSAKETRNQKLINDIGRILNLRGESFEKFREVSSFYRHGKSSPEEYYQECCSLLGVDHIHKVFRELIDLLPDEGKQRQLLLVYNDAKVKSKLEDSVTGKEESGFKFNTVTGNNDISASNPALSKAAGKKKSKSAERISSA</sequence>
<feature type="compositionally biased region" description="Basic and acidic residues" evidence="1">
    <location>
        <begin position="533"/>
        <end position="553"/>
    </location>
</feature>
<dbReference type="PANTHER" id="PTHR22938:SF0">
    <property type="entry name" value="E3 UBIQUITIN-PROTEIN LIGASE ZNF598"/>
    <property type="match status" value="1"/>
</dbReference>
<feature type="compositionally biased region" description="Basic and acidic residues" evidence="1">
    <location>
        <begin position="167"/>
        <end position="177"/>
    </location>
</feature>
<feature type="compositionally biased region" description="Polar residues" evidence="1">
    <location>
        <begin position="516"/>
        <end position="527"/>
    </location>
</feature>
<feature type="compositionally biased region" description="Basic and acidic residues" evidence="1">
    <location>
        <begin position="332"/>
        <end position="349"/>
    </location>
</feature>
<feature type="compositionally biased region" description="Low complexity" evidence="1">
    <location>
        <begin position="448"/>
        <end position="462"/>
    </location>
</feature>
<evidence type="ECO:0000256" key="1">
    <source>
        <dbReference type="SAM" id="MobiDB-lite"/>
    </source>
</evidence>
<protein>
    <submittedName>
        <fullName evidence="2">Zinc finger 598</fullName>
    </submittedName>
</protein>
<dbReference type="GO" id="GO:0016567">
    <property type="term" value="P:protein ubiquitination"/>
    <property type="evidence" value="ECO:0007669"/>
    <property type="project" value="TreeGrafter"/>
</dbReference>
<reference evidence="2" key="1">
    <citation type="submission" date="2020-04" db="EMBL/GenBank/DDBJ databases">
        <authorList>
            <person name="Alioto T."/>
            <person name="Alioto T."/>
            <person name="Gomez Garrido J."/>
        </authorList>
    </citation>
    <scope>NUCLEOTIDE SEQUENCE</scope>
    <source>
        <strain evidence="2">A484AB</strain>
    </source>
</reference>
<feature type="compositionally biased region" description="Polar residues" evidence="1">
    <location>
        <begin position="929"/>
        <end position="945"/>
    </location>
</feature>
<feature type="compositionally biased region" description="Polar residues" evidence="1">
    <location>
        <begin position="676"/>
        <end position="685"/>
    </location>
</feature>
<dbReference type="InterPro" id="IPR013087">
    <property type="entry name" value="Znf_C2H2_type"/>
</dbReference>
<dbReference type="InterPro" id="IPR044288">
    <property type="entry name" value="ZNF598/HEL2"/>
</dbReference>
<feature type="compositionally biased region" description="Basic and acidic residues" evidence="1">
    <location>
        <begin position="217"/>
        <end position="237"/>
    </location>
</feature>
<accession>A0A6S7JDD5</accession>
<feature type="compositionally biased region" description="Basic and acidic residues" evidence="1">
    <location>
        <begin position="475"/>
        <end position="499"/>
    </location>
</feature>
<dbReference type="OrthoDB" id="3838338at2759"/>
<feature type="region of interest" description="Disordered" evidence="1">
    <location>
        <begin position="146"/>
        <end position="723"/>
    </location>
</feature>
<dbReference type="EMBL" id="CACRXK020016777">
    <property type="protein sequence ID" value="CAB4030315.1"/>
    <property type="molecule type" value="Genomic_DNA"/>
</dbReference>
<dbReference type="Pfam" id="PF23230">
    <property type="entry name" value="zf-C2H2_13"/>
    <property type="match status" value="1"/>
</dbReference>
<feature type="compositionally biased region" description="Basic and acidic residues" evidence="1">
    <location>
        <begin position="191"/>
        <end position="209"/>
    </location>
</feature>
<dbReference type="Proteomes" id="UP001152795">
    <property type="component" value="Unassembled WGS sequence"/>
</dbReference>
<dbReference type="GO" id="GO:0043022">
    <property type="term" value="F:ribosome binding"/>
    <property type="evidence" value="ECO:0007669"/>
    <property type="project" value="TreeGrafter"/>
</dbReference>
<keyword evidence="3" id="KW-1185">Reference proteome</keyword>
<dbReference type="GO" id="GO:0061630">
    <property type="term" value="F:ubiquitin protein ligase activity"/>
    <property type="evidence" value="ECO:0007669"/>
    <property type="project" value="InterPro"/>
</dbReference>
<dbReference type="PANTHER" id="PTHR22938">
    <property type="entry name" value="ZINC FINGER PROTEIN 598"/>
    <property type="match status" value="1"/>
</dbReference>
<feature type="region of interest" description="Disordered" evidence="1">
    <location>
        <begin position="923"/>
        <end position="964"/>
    </location>
</feature>
<dbReference type="PROSITE" id="PS00028">
    <property type="entry name" value="ZINC_FINGER_C2H2_1"/>
    <property type="match status" value="1"/>
</dbReference>
<feature type="compositionally biased region" description="Basic and acidic residues" evidence="1">
    <location>
        <begin position="305"/>
        <end position="325"/>
    </location>
</feature>
<evidence type="ECO:0000313" key="2">
    <source>
        <dbReference type="EMBL" id="CAB4030315.1"/>
    </source>
</evidence>
<proteinExistence type="predicted"/>
<organism evidence="2 3">
    <name type="scientific">Paramuricea clavata</name>
    <name type="common">Red gorgonian</name>
    <name type="synonym">Violescent sea-whip</name>
    <dbReference type="NCBI Taxonomy" id="317549"/>
    <lineage>
        <taxon>Eukaryota</taxon>
        <taxon>Metazoa</taxon>
        <taxon>Cnidaria</taxon>
        <taxon>Anthozoa</taxon>
        <taxon>Octocorallia</taxon>
        <taxon>Malacalcyonacea</taxon>
        <taxon>Plexauridae</taxon>
        <taxon>Paramuricea</taxon>
    </lineage>
</organism>
<dbReference type="InterPro" id="IPR057634">
    <property type="entry name" value="PAH_ZNF598/HEL2"/>
</dbReference>
<feature type="compositionally biased region" description="Basic and acidic residues" evidence="1">
    <location>
        <begin position="246"/>
        <end position="271"/>
    </location>
</feature>
<dbReference type="GO" id="GO:0072344">
    <property type="term" value="P:rescue of stalled ribosome"/>
    <property type="evidence" value="ECO:0007669"/>
    <property type="project" value="InterPro"/>
</dbReference>
<dbReference type="InterPro" id="IPR056437">
    <property type="entry name" value="Znf-C2H2_ZNF598/HEL2"/>
</dbReference>
<feature type="compositionally biased region" description="Polar residues" evidence="1">
    <location>
        <begin position="391"/>
        <end position="409"/>
    </location>
</feature>
<feature type="compositionally biased region" description="Polar residues" evidence="1">
    <location>
        <begin position="350"/>
        <end position="371"/>
    </location>
</feature>
<comment type="caution">
    <text evidence="2">The sequence shown here is derived from an EMBL/GenBank/DDBJ whole genome shotgun (WGS) entry which is preliminary data.</text>
</comment>
<evidence type="ECO:0000313" key="3">
    <source>
        <dbReference type="Proteomes" id="UP001152795"/>
    </source>
</evidence>
<feature type="compositionally biased region" description="Polar residues" evidence="1">
    <location>
        <begin position="620"/>
        <end position="637"/>
    </location>
</feature>
<feature type="compositionally biased region" description="Polar residues" evidence="1">
    <location>
        <begin position="288"/>
        <end position="299"/>
    </location>
</feature>
<gene>
    <name evidence="2" type="ORF">PACLA_8A032353</name>
</gene>
<dbReference type="AlphaFoldDB" id="A0A6S7JDD5"/>
<dbReference type="Pfam" id="PF23202">
    <property type="entry name" value="PAH_ZNF598"/>
    <property type="match status" value="1"/>
</dbReference>
<name>A0A6S7JDD5_PARCT</name>